<sequence>MPNVGQRPGKRVFIETYGCQMNLADSELMGGVLSTRGYTAAPNHDEADVILINTCAVRERAEERVFGRLSHLLRYKNERPEVILGVTGCMAERLREVITERAPYVDLVIGPDAYRRLPELLEQCQEVDADPVIDVKLDRAETYTGLTPERRPGISGWVTVQRGCDKFCTFCIVPFVRGRERGVSPEEILTQCRDMAARGYKEVTLLGQTVNSYKHEDTDFADLLEEVVKVEGIERVRFTSPYPTDFTPKLIATMAKHDKICNYLHLPLQSGSDRTLEEMKRLYTSGEFFKLVDDIRAAIPDIAMSTDIIVGFPGETEEDYEETVAALERIRFDFAYLFKYSERDGTYASRKLPDTLDEKTKGRRLAALIARQEAISAEIFQNRIGTTVRVMVEGESRRDAADLCGRSDDFKMTVFPKPEGRELMPGDFVNVRITDATSHTLLGEIVEG</sequence>
<evidence type="ECO:0000256" key="7">
    <source>
        <dbReference type="ARBA" id="ARBA00023014"/>
    </source>
</evidence>
<keyword evidence="6 12" id="KW-0408">Iron</keyword>
<comment type="catalytic activity">
    <reaction evidence="12">
        <text>N(6)-dimethylallyladenosine(37) in tRNA + (sulfur carrier)-SH + AH2 + 2 S-adenosyl-L-methionine = 2-methylsulfanyl-N(6)-dimethylallyladenosine(37) in tRNA + (sulfur carrier)-H + 5'-deoxyadenosine + L-methionine + A + S-adenosyl-L-homocysteine + 2 H(+)</text>
        <dbReference type="Rhea" id="RHEA:37067"/>
        <dbReference type="Rhea" id="RHEA-COMP:10375"/>
        <dbReference type="Rhea" id="RHEA-COMP:10376"/>
        <dbReference type="Rhea" id="RHEA-COMP:14737"/>
        <dbReference type="Rhea" id="RHEA-COMP:14739"/>
        <dbReference type="ChEBI" id="CHEBI:13193"/>
        <dbReference type="ChEBI" id="CHEBI:15378"/>
        <dbReference type="ChEBI" id="CHEBI:17319"/>
        <dbReference type="ChEBI" id="CHEBI:17499"/>
        <dbReference type="ChEBI" id="CHEBI:29917"/>
        <dbReference type="ChEBI" id="CHEBI:57844"/>
        <dbReference type="ChEBI" id="CHEBI:57856"/>
        <dbReference type="ChEBI" id="CHEBI:59789"/>
        <dbReference type="ChEBI" id="CHEBI:64428"/>
        <dbReference type="ChEBI" id="CHEBI:74415"/>
        <dbReference type="ChEBI" id="CHEBI:74417"/>
        <dbReference type="EC" id="2.8.4.3"/>
    </reaction>
</comment>
<evidence type="ECO:0000256" key="8">
    <source>
        <dbReference type="ARBA" id="ARBA00033765"/>
    </source>
</evidence>
<dbReference type="InterPro" id="IPR006638">
    <property type="entry name" value="Elp3/MiaA/NifB-like_rSAM"/>
</dbReference>
<comment type="caution">
    <text evidence="16">The sequence shown here is derived from an EMBL/GenBank/DDBJ whole genome shotgun (WGS) entry which is preliminary data.</text>
</comment>
<dbReference type="Pfam" id="PF04055">
    <property type="entry name" value="Radical_SAM"/>
    <property type="match status" value="1"/>
</dbReference>
<keyword evidence="2 12" id="KW-0004">4Fe-4S</keyword>
<evidence type="ECO:0000256" key="2">
    <source>
        <dbReference type="ARBA" id="ARBA00022485"/>
    </source>
</evidence>
<reference evidence="16 17" key="1">
    <citation type="submission" date="2019-08" db="EMBL/GenBank/DDBJ databases">
        <title>Bradymonadales sp. TMQ2.</title>
        <authorList>
            <person name="Liang Q."/>
        </authorList>
    </citation>
    <scope>NUCLEOTIDE SEQUENCE [LARGE SCALE GENOMIC DNA]</scope>
    <source>
        <strain evidence="16 17">TMQ2</strain>
    </source>
</reference>
<dbReference type="SFLD" id="SFLDS00029">
    <property type="entry name" value="Radical_SAM"/>
    <property type="match status" value="1"/>
</dbReference>
<dbReference type="InterPro" id="IPR020612">
    <property type="entry name" value="Methylthiotransferase_CS"/>
</dbReference>
<dbReference type="PANTHER" id="PTHR43020:SF2">
    <property type="entry name" value="MITOCHONDRIAL TRNA METHYLTHIOTRANSFERASE CDK5RAP1"/>
    <property type="match status" value="1"/>
</dbReference>
<dbReference type="HAMAP" id="MF_01864">
    <property type="entry name" value="tRNA_metthiotr_MiaB"/>
    <property type="match status" value="1"/>
</dbReference>
<evidence type="ECO:0000259" key="14">
    <source>
        <dbReference type="PROSITE" id="PS51449"/>
    </source>
</evidence>
<dbReference type="InterPro" id="IPR058240">
    <property type="entry name" value="rSAM_sf"/>
</dbReference>
<dbReference type="SUPFAM" id="SSF102114">
    <property type="entry name" value="Radical SAM enzymes"/>
    <property type="match status" value="1"/>
</dbReference>
<dbReference type="PROSITE" id="PS51918">
    <property type="entry name" value="RADICAL_SAM"/>
    <property type="match status" value="1"/>
</dbReference>
<dbReference type="EMBL" id="VOSL01000148">
    <property type="protein sequence ID" value="TXD31453.1"/>
    <property type="molecule type" value="Genomic_DNA"/>
</dbReference>
<evidence type="ECO:0000256" key="10">
    <source>
        <dbReference type="ARBA" id="ARBA00080698"/>
    </source>
</evidence>
<dbReference type="FunFam" id="3.40.50.12160:FF:000003">
    <property type="entry name" value="CDK5 regulatory subunit-associated protein 1"/>
    <property type="match status" value="1"/>
</dbReference>
<dbReference type="GO" id="GO:0005829">
    <property type="term" value="C:cytosol"/>
    <property type="evidence" value="ECO:0007669"/>
    <property type="project" value="TreeGrafter"/>
</dbReference>
<evidence type="ECO:0000259" key="13">
    <source>
        <dbReference type="PROSITE" id="PS50926"/>
    </source>
</evidence>
<dbReference type="FunFam" id="3.80.30.20:FF:000001">
    <property type="entry name" value="tRNA-2-methylthio-N(6)-dimethylallyladenosine synthase 2"/>
    <property type="match status" value="1"/>
</dbReference>
<keyword evidence="7 12" id="KW-0411">Iron-sulfur</keyword>
<proteinExistence type="inferred from homology"/>
<accession>A0A5C6X0D3</accession>
<dbReference type="InterPro" id="IPR002792">
    <property type="entry name" value="TRAM_dom"/>
</dbReference>
<dbReference type="NCBIfam" id="TIGR01574">
    <property type="entry name" value="miaB-methiolase"/>
    <property type="match status" value="1"/>
</dbReference>
<dbReference type="PANTHER" id="PTHR43020">
    <property type="entry name" value="CDK5 REGULATORY SUBUNIT-ASSOCIATED PROTEIN 1"/>
    <property type="match status" value="1"/>
</dbReference>
<organism evidence="16 17">
    <name type="scientific">Lujinxingia vulgaris</name>
    <dbReference type="NCBI Taxonomy" id="2600176"/>
    <lineage>
        <taxon>Bacteria</taxon>
        <taxon>Deltaproteobacteria</taxon>
        <taxon>Bradymonadales</taxon>
        <taxon>Lujinxingiaceae</taxon>
        <taxon>Lujinxingia</taxon>
    </lineage>
</organism>
<dbReference type="InterPro" id="IPR006463">
    <property type="entry name" value="MiaB_methiolase"/>
</dbReference>
<dbReference type="SFLD" id="SFLDG01061">
    <property type="entry name" value="methylthiotransferase"/>
    <property type="match status" value="1"/>
</dbReference>
<feature type="domain" description="Radical SAM core" evidence="15">
    <location>
        <begin position="150"/>
        <end position="378"/>
    </location>
</feature>
<dbReference type="SMART" id="SM00729">
    <property type="entry name" value="Elp3"/>
    <property type="match status" value="1"/>
</dbReference>
<dbReference type="EC" id="2.8.4.3" evidence="8 12"/>
<dbReference type="GO" id="GO:0046872">
    <property type="term" value="F:metal ion binding"/>
    <property type="evidence" value="ECO:0007669"/>
    <property type="project" value="UniProtKB-KW"/>
</dbReference>
<dbReference type="PROSITE" id="PS01278">
    <property type="entry name" value="MTTASE_RADICAL"/>
    <property type="match status" value="1"/>
</dbReference>
<dbReference type="CDD" id="cd01335">
    <property type="entry name" value="Radical_SAM"/>
    <property type="match status" value="1"/>
</dbReference>
<dbReference type="Gene3D" id="3.80.30.20">
    <property type="entry name" value="tm_1862 like domain"/>
    <property type="match status" value="1"/>
</dbReference>
<feature type="binding site" evidence="12">
    <location>
        <position position="89"/>
    </location>
    <ligand>
        <name>[4Fe-4S] cluster</name>
        <dbReference type="ChEBI" id="CHEBI:49883"/>
        <label>1</label>
    </ligand>
</feature>
<feature type="binding site" evidence="12">
    <location>
        <position position="19"/>
    </location>
    <ligand>
        <name>[4Fe-4S] cluster</name>
        <dbReference type="ChEBI" id="CHEBI:49883"/>
        <label>1</label>
    </ligand>
</feature>
<comment type="subunit">
    <text evidence="12">Monomer.</text>
</comment>
<gene>
    <name evidence="12 16" type="primary">miaB</name>
    <name evidence="16" type="ORF">FRC96_21550</name>
</gene>
<protein>
    <recommendedName>
        <fullName evidence="9 12">tRNA-2-methylthio-N(6)-dimethylallyladenosine synthase</fullName>
        <ecNumber evidence="8 12">2.8.4.3</ecNumber>
    </recommendedName>
    <alternativeName>
        <fullName evidence="11 12">(Dimethylallyl)adenosine tRNA methylthiotransferase MiaB</fullName>
    </alternativeName>
    <alternativeName>
        <fullName evidence="10 12">tRNA-i(6)A37 methylthiotransferase</fullName>
    </alternativeName>
</protein>
<dbReference type="NCBIfam" id="TIGR00089">
    <property type="entry name" value="MiaB/RimO family radical SAM methylthiotransferase"/>
    <property type="match status" value="1"/>
</dbReference>
<dbReference type="AlphaFoldDB" id="A0A5C6X0D3"/>
<dbReference type="GO" id="GO:0035597">
    <property type="term" value="F:tRNA-2-methylthio-N(6)-dimethylallyladenosine(37) synthase activity"/>
    <property type="evidence" value="ECO:0007669"/>
    <property type="project" value="UniProtKB-EC"/>
</dbReference>
<dbReference type="Proteomes" id="UP000321046">
    <property type="component" value="Unassembled WGS sequence"/>
</dbReference>
<dbReference type="SFLD" id="SFLDF00273">
    <property type="entry name" value="(dimethylallyl)adenosine_tRNA"/>
    <property type="match status" value="1"/>
</dbReference>
<dbReference type="InterPro" id="IPR038135">
    <property type="entry name" value="Methylthiotransferase_N_sf"/>
</dbReference>
<dbReference type="SFLD" id="SFLDG01082">
    <property type="entry name" value="B12-binding_domain_containing"/>
    <property type="match status" value="1"/>
</dbReference>
<comment type="function">
    <text evidence="1 12">Catalyzes the methylthiolation of N6-(dimethylallyl)adenosine (i(6)A), leading to the formation of 2-methylthio-N6-(dimethylallyl)adenosine (ms(2)i(6)A) at position 37 in tRNAs that read codons beginning with uridine.</text>
</comment>
<dbReference type="InterPro" id="IPR005839">
    <property type="entry name" value="Methylthiotransferase"/>
</dbReference>
<keyword evidence="3 12" id="KW-0808">Transferase</keyword>
<name>A0A5C6X0D3_9DELT</name>
<evidence type="ECO:0000313" key="16">
    <source>
        <dbReference type="EMBL" id="TXD31453.1"/>
    </source>
</evidence>
<keyword evidence="12" id="KW-0963">Cytoplasm</keyword>
<evidence type="ECO:0000256" key="6">
    <source>
        <dbReference type="ARBA" id="ARBA00023004"/>
    </source>
</evidence>
<comment type="subcellular location">
    <subcellularLocation>
        <location evidence="12">Cytoplasm</location>
    </subcellularLocation>
</comment>
<keyword evidence="5 12" id="KW-0479">Metal-binding</keyword>
<keyword evidence="12" id="KW-0819">tRNA processing</keyword>
<feature type="binding site" evidence="12">
    <location>
        <position position="168"/>
    </location>
    <ligand>
        <name>[4Fe-4S] cluster</name>
        <dbReference type="ChEBI" id="CHEBI:49883"/>
        <label>2</label>
        <note>4Fe-4S-S-AdoMet</note>
    </ligand>
</feature>
<evidence type="ECO:0000256" key="9">
    <source>
        <dbReference type="ARBA" id="ARBA00068570"/>
    </source>
</evidence>
<keyword evidence="4 12" id="KW-0949">S-adenosyl-L-methionine</keyword>
<feature type="binding site" evidence="12">
    <location>
        <position position="164"/>
    </location>
    <ligand>
        <name>[4Fe-4S] cluster</name>
        <dbReference type="ChEBI" id="CHEBI:49883"/>
        <label>2</label>
        <note>4Fe-4S-S-AdoMet</note>
    </ligand>
</feature>
<dbReference type="InterPro" id="IPR013848">
    <property type="entry name" value="Methylthiotransferase_N"/>
</dbReference>
<dbReference type="Pfam" id="PF01938">
    <property type="entry name" value="TRAM"/>
    <property type="match status" value="1"/>
</dbReference>
<dbReference type="PROSITE" id="PS50926">
    <property type="entry name" value="TRAM"/>
    <property type="match status" value="1"/>
</dbReference>
<feature type="domain" description="MTTase N-terminal" evidence="14">
    <location>
        <begin position="10"/>
        <end position="126"/>
    </location>
</feature>
<evidence type="ECO:0000256" key="11">
    <source>
        <dbReference type="ARBA" id="ARBA00081141"/>
    </source>
</evidence>
<feature type="domain" description="TRAM" evidence="13">
    <location>
        <begin position="381"/>
        <end position="447"/>
    </location>
</feature>
<feature type="binding site" evidence="12">
    <location>
        <position position="171"/>
    </location>
    <ligand>
        <name>[4Fe-4S] cluster</name>
        <dbReference type="ChEBI" id="CHEBI:49883"/>
        <label>2</label>
        <note>4Fe-4S-S-AdoMet</note>
    </ligand>
</feature>
<dbReference type="PROSITE" id="PS51449">
    <property type="entry name" value="MTTASE_N"/>
    <property type="match status" value="1"/>
</dbReference>
<dbReference type="Gene3D" id="3.40.50.12160">
    <property type="entry name" value="Methylthiotransferase, N-terminal domain"/>
    <property type="match status" value="1"/>
</dbReference>
<evidence type="ECO:0000256" key="12">
    <source>
        <dbReference type="HAMAP-Rule" id="MF_01864"/>
    </source>
</evidence>
<evidence type="ECO:0000256" key="5">
    <source>
        <dbReference type="ARBA" id="ARBA00022723"/>
    </source>
</evidence>
<feature type="binding site" evidence="12">
    <location>
        <position position="55"/>
    </location>
    <ligand>
        <name>[4Fe-4S] cluster</name>
        <dbReference type="ChEBI" id="CHEBI:49883"/>
        <label>1</label>
    </ligand>
</feature>
<dbReference type="OrthoDB" id="9805215at2"/>
<comment type="similarity">
    <text evidence="12">Belongs to the methylthiotransferase family. MiaB subfamily.</text>
</comment>
<evidence type="ECO:0000259" key="15">
    <source>
        <dbReference type="PROSITE" id="PS51918"/>
    </source>
</evidence>
<evidence type="ECO:0000313" key="17">
    <source>
        <dbReference type="Proteomes" id="UP000321046"/>
    </source>
</evidence>
<dbReference type="InterPro" id="IPR007197">
    <property type="entry name" value="rSAM"/>
</dbReference>
<dbReference type="Pfam" id="PF00919">
    <property type="entry name" value="UPF0004"/>
    <property type="match status" value="1"/>
</dbReference>
<comment type="cofactor">
    <cofactor evidence="12">
        <name>[4Fe-4S] cluster</name>
        <dbReference type="ChEBI" id="CHEBI:49883"/>
    </cofactor>
    <text evidence="12">Binds 2 [4Fe-4S] clusters. One cluster is coordinated with 3 cysteines and an exchangeable S-adenosyl-L-methionine.</text>
</comment>
<evidence type="ECO:0000256" key="3">
    <source>
        <dbReference type="ARBA" id="ARBA00022679"/>
    </source>
</evidence>
<evidence type="ECO:0000256" key="1">
    <source>
        <dbReference type="ARBA" id="ARBA00003234"/>
    </source>
</evidence>
<dbReference type="GO" id="GO:0051539">
    <property type="term" value="F:4 iron, 4 sulfur cluster binding"/>
    <property type="evidence" value="ECO:0007669"/>
    <property type="project" value="UniProtKB-UniRule"/>
</dbReference>
<evidence type="ECO:0000256" key="4">
    <source>
        <dbReference type="ARBA" id="ARBA00022691"/>
    </source>
</evidence>
<dbReference type="InterPro" id="IPR023404">
    <property type="entry name" value="rSAM_horseshoe"/>
</dbReference>